<reference evidence="2 3" key="1">
    <citation type="submission" date="2016-10" db="EMBL/GenBank/DDBJ databases">
        <authorList>
            <person name="de Groot N.N."/>
        </authorList>
    </citation>
    <scope>NUCLEOTIDE SEQUENCE [LARGE SCALE GENOMIC DNA]</scope>
    <source>
        <strain evidence="3">EB21,IBRC-M 10013,KCTC 4048</strain>
    </source>
</reference>
<dbReference type="Gene3D" id="3.40.50.12370">
    <property type="match status" value="1"/>
</dbReference>
<dbReference type="AlphaFoldDB" id="A0A1H0A667"/>
<organism evidence="2 3">
    <name type="scientific">Haloarchaeobius iranensis</name>
    <dbReference type="NCBI Taxonomy" id="996166"/>
    <lineage>
        <taxon>Archaea</taxon>
        <taxon>Methanobacteriati</taxon>
        <taxon>Methanobacteriota</taxon>
        <taxon>Stenosarchaea group</taxon>
        <taxon>Halobacteria</taxon>
        <taxon>Halobacteriales</taxon>
        <taxon>Halorubellaceae</taxon>
        <taxon>Haloarchaeobius</taxon>
    </lineage>
</organism>
<evidence type="ECO:0000313" key="3">
    <source>
        <dbReference type="Proteomes" id="UP000199370"/>
    </source>
</evidence>
<protein>
    <submittedName>
        <fullName evidence="2">Nucleotide-binding universal stress protein, UspA family</fullName>
    </submittedName>
</protein>
<name>A0A1H0A667_9EURY</name>
<dbReference type="STRING" id="996166.SAMN05192554_12516"/>
<evidence type="ECO:0000259" key="1">
    <source>
        <dbReference type="Pfam" id="PF00582"/>
    </source>
</evidence>
<gene>
    <name evidence="2" type="ORF">SAMN05192554_12516</name>
</gene>
<dbReference type="Pfam" id="PF00582">
    <property type="entry name" value="Usp"/>
    <property type="match status" value="1"/>
</dbReference>
<dbReference type="OrthoDB" id="43026at2157"/>
<sequence>MSDSSDERERPMIGGSRGASKTRTLYPIFQAESDTVLGIAGAIATALDSQLLIGDVETGTDGAGYESSREVAETVLHARQNPSIAADVLGQTLTGPSPSEAVVTAAGTFQVNTIVMGDDASEGLESQLATQTGCDTVVVGGRAPPESIASILVPIAGGSHSGAAVDVASAVAEANDAWLELVHILETGDSGPDRDEATALLESGAARAPDDVEVDTRIIDGGSVTSEIVEESGYHDLTVIGAPQKGKLRRLIFGSKAAEIRGQAQNTVVMARKGADPELSLLSGSLD</sequence>
<dbReference type="SUPFAM" id="SSF52402">
    <property type="entry name" value="Adenine nucleotide alpha hydrolases-like"/>
    <property type="match status" value="1"/>
</dbReference>
<dbReference type="RefSeq" id="WP_089735744.1">
    <property type="nucleotide sequence ID" value="NZ_FNIA01000025.1"/>
</dbReference>
<keyword evidence="3" id="KW-1185">Reference proteome</keyword>
<dbReference type="Proteomes" id="UP000199370">
    <property type="component" value="Unassembled WGS sequence"/>
</dbReference>
<dbReference type="InterPro" id="IPR006016">
    <property type="entry name" value="UspA"/>
</dbReference>
<proteinExistence type="predicted"/>
<feature type="domain" description="UspA" evidence="1">
    <location>
        <begin position="151"/>
        <end position="272"/>
    </location>
</feature>
<dbReference type="EMBL" id="FNIA01000025">
    <property type="protein sequence ID" value="SDN29030.1"/>
    <property type="molecule type" value="Genomic_DNA"/>
</dbReference>
<accession>A0A1H0A667</accession>
<evidence type="ECO:0000313" key="2">
    <source>
        <dbReference type="EMBL" id="SDN29030.1"/>
    </source>
</evidence>